<evidence type="ECO:0000313" key="2">
    <source>
        <dbReference type="WBParaSite" id="Csp11.Scaffold629.g16569.t1"/>
    </source>
</evidence>
<dbReference type="WBParaSite" id="Csp11.Scaffold629.g16569.t1">
    <property type="protein sequence ID" value="Csp11.Scaffold629.g16569.t1"/>
    <property type="gene ID" value="Csp11.Scaffold629.g16569"/>
</dbReference>
<name>A0A1I7UAN8_9PELO</name>
<organism evidence="1 2">
    <name type="scientific">Caenorhabditis tropicalis</name>
    <dbReference type="NCBI Taxonomy" id="1561998"/>
    <lineage>
        <taxon>Eukaryota</taxon>
        <taxon>Metazoa</taxon>
        <taxon>Ecdysozoa</taxon>
        <taxon>Nematoda</taxon>
        <taxon>Chromadorea</taxon>
        <taxon>Rhabditida</taxon>
        <taxon>Rhabditina</taxon>
        <taxon>Rhabditomorpha</taxon>
        <taxon>Rhabditoidea</taxon>
        <taxon>Rhabditidae</taxon>
        <taxon>Peloderinae</taxon>
        <taxon>Caenorhabditis</taxon>
    </lineage>
</organism>
<dbReference type="Proteomes" id="UP000095282">
    <property type="component" value="Unplaced"/>
</dbReference>
<sequence>MLRLGLKGPPQQALQINFFFRHPALCVMRKDWNPSFSDGILYLRIRLLPITKFYTLFLFASVSQSSTDSNV</sequence>
<keyword evidence="1" id="KW-1185">Reference proteome</keyword>
<reference evidence="2" key="1">
    <citation type="submission" date="2016-11" db="UniProtKB">
        <authorList>
            <consortium name="WormBaseParasite"/>
        </authorList>
    </citation>
    <scope>IDENTIFICATION</scope>
</reference>
<protein>
    <submittedName>
        <fullName evidence="2">Uncharacterized protein</fullName>
    </submittedName>
</protein>
<proteinExistence type="predicted"/>
<accession>A0A1I7UAN8</accession>
<dbReference type="AlphaFoldDB" id="A0A1I7UAN8"/>
<evidence type="ECO:0000313" key="1">
    <source>
        <dbReference type="Proteomes" id="UP000095282"/>
    </source>
</evidence>